<evidence type="ECO:0000256" key="9">
    <source>
        <dbReference type="SAM" id="Phobius"/>
    </source>
</evidence>
<keyword evidence="7" id="KW-0406">Ion transport</keyword>
<keyword evidence="4" id="KW-1003">Cell membrane</keyword>
<dbReference type="GO" id="GO:0015297">
    <property type="term" value="F:antiporter activity"/>
    <property type="evidence" value="ECO:0007669"/>
    <property type="project" value="UniProtKB-KW"/>
</dbReference>
<feature type="transmembrane region" description="Helical" evidence="9">
    <location>
        <begin position="368"/>
        <end position="391"/>
    </location>
</feature>
<organism evidence="11 12">
    <name type="scientific">Sulfitobacter aestuariivivens</name>
    <dbReference type="NCBI Taxonomy" id="2766981"/>
    <lineage>
        <taxon>Bacteria</taxon>
        <taxon>Pseudomonadati</taxon>
        <taxon>Pseudomonadota</taxon>
        <taxon>Alphaproteobacteria</taxon>
        <taxon>Rhodobacterales</taxon>
        <taxon>Roseobacteraceae</taxon>
        <taxon>Sulfitobacter</taxon>
    </lineage>
</organism>
<name>A0A927D4Z7_9RHOB</name>
<feature type="transmembrane region" description="Helical" evidence="9">
    <location>
        <begin position="247"/>
        <end position="265"/>
    </location>
</feature>
<proteinExistence type="predicted"/>
<accession>A0A927D4Z7</accession>
<dbReference type="AlphaFoldDB" id="A0A927D4Z7"/>
<dbReference type="PANTHER" id="PTHR32507">
    <property type="entry name" value="NA(+)/H(+) ANTIPORTER 1"/>
    <property type="match status" value="1"/>
</dbReference>
<evidence type="ECO:0000256" key="8">
    <source>
        <dbReference type="ARBA" id="ARBA00023136"/>
    </source>
</evidence>
<evidence type="ECO:0000256" key="6">
    <source>
        <dbReference type="ARBA" id="ARBA00022989"/>
    </source>
</evidence>
<protein>
    <submittedName>
        <fullName evidence="11">Sodium:proton antiporter</fullName>
    </submittedName>
</protein>
<gene>
    <name evidence="11" type="ORF">H9Q16_11120</name>
</gene>
<dbReference type="Proteomes" id="UP000635142">
    <property type="component" value="Unassembled WGS sequence"/>
</dbReference>
<dbReference type="Pfam" id="PF00999">
    <property type="entry name" value="Na_H_Exchanger"/>
    <property type="match status" value="1"/>
</dbReference>
<feature type="transmembrane region" description="Helical" evidence="9">
    <location>
        <begin position="191"/>
        <end position="209"/>
    </location>
</feature>
<feature type="transmembrane region" description="Helical" evidence="9">
    <location>
        <begin position="159"/>
        <end position="179"/>
    </location>
</feature>
<feature type="transmembrane region" description="Helical" evidence="9">
    <location>
        <begin position="221"/>
        <end position="241"/>
    </location>
</feature>
<dbReference type="GO" id="GO:1902600">
    <property type="term" value="P:proton transmembrane transport"/>
    <property type="evidence" value="ECO:0007669"/>
    <property type="project" value="InterPro"/>
</dbReference>
<evidence type="ECO:0000313" key="11">
    <source>
        <dbReference type="EMBL" id="MBD3664476.1"/>
    </source>
</evidence>
<comment type="subcellular location">
    <subcellularLocation>
        <location evidence="1">Cell membrane</location>
        <topology evidence="1">Multi-pass membrane protein</topology>
    </subcellularLocation>
</comment>
<keyword evidence="12" id="KW-1185">Reference proteome</keyword>
<dbReference type="EMBL" id="JACTAG010000002">
    <property type="protein sequence ID" value="MBD3664476.1"/>
    <property type="molecule type" value="Genomic_DNA"/>
</dbReference>
<dbReference type="RefSeq" id="WP_191075501.1">
    <property type="nucleotide sequence ID" value="NZ_JACTAG010000002.1"/>
</dbReference>
<reference evidence="11" key="1">
    <citation type="submission" date="2020-08" db="EMBL/GenBank/DDBJ databases">
        <title>Sulfitobacter aestuariivivens sp. nov., isolated from a tidal flat.</title>
        <authorList>
            <person name="Park S."/>
            <person name="Yoon J.-H."/>
        </authorList>
    </citation>
    <scope>NUCLEOTIDE SEQUENCE</scope>
    <source>
        <strain evidence="11">TSTF-M16</strain>
    </source>
</reference>
<evidence type="ECO:0000256" key="4">
    <source>
        <dbReference type="ARBA" id="ARBA00022475"/>
    </source>
</evidence>
<dbReference type="InterPro" id="IPR006153">
    <property type="entry name" value="Cation/H_exchanger_TM"/>
</dbReference>
<feature type="transmembrane region" description="Helical" evidence="9">
    <location>
        <begin position="338"/>
        <end position="356"/>
    </location>
</feature>
<evidence type="ECO:0000256" key="1">
    <source>
        <dbReference type="ARBA" id="ARBA00004651"/>
    </source>
</evidence>
<keyword evidence="2" id="KW-0813">Transport</keyword>
<evidence type="ECO:0000256" key="7">
    <source>
        <dbReference type="ARBA" id="ARBA00023065"/>
    </source>
</evidence>
<keyword evidence="6 9" id="KW-1133">Transmembrane helix</keyword>
<dbReference type="Gene3D" id="1.20.1530.20">
    <property type="match status" value="1"/>
</dbReference>
<dbReference type="GO" id="GO:0005886">
    <property type="term" value="C:plasma membrane"/>
    <property type="evidence" value="ECO:0007669"/>
    <property type="project" value="UniProtKB-SubCell"/>
</dbReference>
<keyword evidence="8 9" id="KW-0472">Membrane</keyword>
<feature type="domain" description="Cation/H+ exchanger transmembrane" evidence="10">
    <location>
        <begin position="16"/>
        <end position="393"/>
    </location>
</feature>
<feature type="transmembrane region" description="Helical" evidence="9">
    <location>
        <begin position="92"/>
        <end position="113"/>
    </location>
</feature>
<dbReference type="PANTHER" id="PTHR32507:SF8">
    <property type="entry name" value="CNH1P"/>
    <property type="match status" value="1"/>
</dbReference>
<evidence type="ECO:0000313" key="12">
    <source>
        <dbReference type="Proteomes" id="UP000635142"/>
    </source>
</evidence>
<evidence type="ECO:0000256" key="3">
    <source>
        <dbReference type="ARBA" id="ARBA00022449"/>
    </source>
</evidence>
<keyword evidence="3" id="KW-0050">Antiport</keyword>
<keyword evidence="5 9" id="KW-0812">Transmembrane</keyword>
<comment type="caution">
    <text evidence="11">The sequence shown here is derived from an EMBL/GenBank/DDBJ whole genome shotgun (WGS) entry which is preliminary data.</text>
</comment>
<evidence type="ECO:0000256" key="5">
    <source>
        <dbReference type="ARBA" id="ARBA00022692"/>
    </source>
</evidence>
<feature type="transmembrane region" description="Helical" evidence="9">
    <location>
        <begin position="277"/>
        <end position="299"/>
    </location>
</feature>
<dbReference type="InterPro" id="IPR038770">
    <property type="entry name" value="Na+/solute_symporter_sf"/>
</dbReference>
<feature type="transmembrane region" description="Helical" evidence="9">
    <location>
        <begin position="30"/>
        <end position="49"/>
    </location>
</feature>
<feature type="transmembrane region" description="Helical" evidence="9">
    <location>
        <begin position="61"/>
        <end position="80"/>
    </location>
</feature>
<evidence type="ECO:0000256" key="2">
    <source>
        <dbReference type="ARBA" id="ARBA00022448"/>
    </source>
</evidence>
<feature type="transmembrane region" description="Helical" evidence="9">
    <location>
        <begin position="305"/>
        <end position="326"/>
    </location>
</feature>
<evidence type="ECO:0000259" key="10">
    <source>
        <dbReference type="Pfam" id="PF00999"/>
    </source>
</evidence>
<sequence length="398" mass="41802">MHHSILLLILLAAFAATALAGRLIDRTPLTLPMIFAALGLLLATPINDLAQPHQLSAATRLLAEITLIVVLFADASHIRFSRFRHMWQKPARMLIIGLPLTVGLGTLVAYLVAPGAGIAMAVLTAAVLTPTDAALAQSVVENDDLPVALRQTIVVESGLNDGLVLPFVLLGALLVSSTSGHEGTDGLAIQSLWQVVLAPVIGGVVGAGMARLSDAAQTRGFARKAAGGIVFLSTAFGAYLLSETLGGNGFIAAFVAGMTFGNLFADDMGFVADFMDDIGILLTMSAFVIFGAVLLPQAFDHVTAPVFLLAVLFLTIVRIVPIYLSLLGSDTHPRERLFLGWAGPRGLASILFTLIITDEFDLPGEAELLACVSMTVGLSILFHGVTAHPLARWAAVSR</sequence>